<reference evidence="1 2" key="1">
    <citation type="submission" date="2020-08" db="EMBL/GenBank/DDBJ databases">
        <title>Sequencing the genomes of 1000 actinobacteria strains.</title>
        <authorList>
            <person name="Klenk H.-P."/>
        </authorList>
    </citation>
    <scope>NUCLEOTIDE SEQUENCE [LARGE SCALE GENOMIC DNA]</scope>
    <source>
        <strain evidence="1 2">DSM 45823</strain>
    </source>
</reference>
<evidence type="ECO:0000313" key="1">
    <source>
        <dbReference type="EMBL" id="MBA9005887.1"/>
    </source>
</evidence>
<dbReference type="RefSeq" id="WP_182706945.1">
    <property type="nucleotide sequence ID" value="NZ_JACJII010000001.1"/>
</dbReference>
<dbReference type="Proteomes" id="UP000539313">
    <property type="component" value="Unassembled WGS sequence"/>
</dbReference>
<dbReference type="EMBL" id="JACJII010000001">
    <property type="protein sequence ID" value="MBA9005887.1"/>
    <property type="molecule type" value="Genomic_DNA"/>
</dbReference>
<evidence type="ECO:0000313" key="2">
    <source>
        <dbReference type="Proteomes" id="UP000539313"/>
    </source>
</evidence>
<sequence>MHAALDALCARTTPAAPPARLLELADRLEALAERALQEEDVTAALAELTGGIGDAHRAAWWAELLACLDNRRRQEDGVLERPGEHEADWSARVDEALAELLGDDRLRRRST</sequence>
<accession>A0A7W3N1S2</accession>
<dbReference type="AlphaFoldDB" id="A0A7W3N1S2"/>
<keyword evidence="2" id="KW-1185">Reference proteome</keyword>
<organism evidence="1 2">
    <name type="scientific">Thermomonospora cellulosilytica</name>
    <dbReference type="NCBI Taxonomy" id="1411118"/>
    <lineage>
        <taxon>Bacteria</taxon>
        <taxon>Bacillati</taxon>
        <taxon>Actinomycetota</taxon>
        <taxon>Actinomycetes</taxon>
        <taxon>Streptosporangiales</taxon>
        <taxon>Thermomonosporaceae</taxon>
        <taxon>Thermomonospora</taxon>
    </lineage>
</organism>
<name>A0A7W3N1S2_9ACTN</name>
<proteinExistence type="predicted"/>
<gene>
    <name evidence="1" type="ORF">HNR21_004769</name>
</gene>
<protein>
    <submittedName>
        <fullName evidence="1">Uncharacterized protein</fullName>
    </submittedName>
</protein>
<comment type="caution">
    <text evidence="1">The sequence shown here is derived from an EMBL/GenBank/DDBJ whole genome shotgun (WGS) entry which is preliminary data.</text>
</comment>